<evidence type="ECO:0000256" key="1">
    <source>
        <dbReference type="ARBA" id="ARBA00004651"/>
    </source>
</evidence>
<comment type="subcellular location">
    <subcellularLocation>
        <location evidence="1">Cell membrane</location>
        <topology evidence="1">Multi-pass membrane protein</topology>
    </subcellularLocation>
</comment>
<dbReference type="RefSeq" id="WP_203993172.1">
    <property type="nucleotide sequence ID" value="NZ_BOOU01000090.1"/>
</dbReference>
<dbReference type="InterPro" id="IPR018076">
    <property type="entry name" value="T2SS_GspF_dom"/>
</dbReference>
<feature type="domain" description="Type II secretion system protein GspF" evidence="7">
    <location>
        <begin position="76"/>
        <end position="191"/>
    </location>
</feature>
<evidence type="ECO:0000256" key="2">
    <source>
        <dbReference type="ARBA" id="ARBA00022475"/>
    </source>
</evidence>
<evidence type="ECO:0000313" key="9">
    <source>
        <dbReference type="Proteomes" id="UP000655287"/>
    </source>
</evidence>
<keyword evidence="3 6" id="KW-0812">Transmembrane</keyword>
<dbReference type="AlphaFoldDB" id="A0A919V4I3"/>
<evidence type="ECO:0000259" key="7">
    <source>
        <dbReference type="Pfam" id="PF00482"/>
    </source>
</evidence>
<evidence type="ECO:0000256" key="4">
    <source>
        <dbReference type="ARBA" id="ARBA00022989"/>
    </source>
</evidence>
<dbReference type="PANTHER" id="PTHR35007">
    <property type="entry name" value="INTEGRAL MEMBRANE PROTEIN-RELATED"/>
    <property type="match status" value="1"/>
</dbReference>
<gene>
    <name evidence="8" type="ORF">Sru01_62050</name>
</gene>
<protein>
    <recommendedName>
        <fullName evidence="7">Type II secretion system protein GspF domain-containing protein</fullName>
    </recommendedName>
</protein>
<organism evidence="8 9">
    <name type="scientific">Sphaerisporangium rufum</name>
    <dbReference type="NCBI Taxonomy" id="1381558"/>
    <lineage>
        <taxon>Bacteria</taxon>
        <taxon>Bacillati</taxon>
        <taxon>Actinomycetota</taxon>
        <taxon>Actinomycetes</taxon>
        <taxon>Streptosporangiales</taxon>
        <taxon>Streptosporangiaceae</taxon>
        <taxon>Sphaerisporangium</taxon>
    </lineage>
</organism>
<evidence type="ECO:0000256" key="3">
    <source>
        <dbReference type="ARBA" id="ARBA00022692"/>
    </source>
</evidence>
<dbReference type="Proteomes" id="UP000655287">
    <property type="component" value="Unassembled WGS sequence"/>
</dbReference>
<feature type="transmembrane region" description="Helical" evidence="6">
    <location>
        <begin position="204"/>
        <end position="229"/>
    </location>
</feature>
<proteinExistence type="predicted"/>
<keyword evidence="4 6" id="KW-1133">Transmembrane helix</keyword>
<dbReference type="EMBL" id="BOOU01000090">
    <property type="protein sequence ID" value="GII81223.1"/>
    <property type="molecule type" value="Genomic_DNA"/>
</dbReference>
<dbReference type="PANTHER" id="PTHR35007:SF4">
    <property type="entry name" value="CONSERVED TRANSMEMBRANE PROTEIN-RELATED"/>
    <property type="match status" value="1"/>
</dbReference>
<feature type="transmembrane region" description="Helical" evidence="6">
    <location>
        <begin position="6"/>
        <end position="26"/>
    </location>
</feature>
<dbReference type="GO" id="GO:0005886">
    <property type="term" value="C:plasma membrane"/>
    <property type="evidence" value="ECO:0007669"/>
    <property type="project" value="UniProtKB-SubCell"/>
</dbReference>
<evidence type="ECO:0000256" key="6">
    <source>
        <dbReference type="SAM" id="Phobius"/>
    </source>
</evidence>
<keyword evidence="2" id="KW-1003">Cell membrane</keyword>
<evidence type="ECO:0000256" key="5">
    <source>
        <dbReference type="ARBA" id="ARBA00023136"/>
    </source>
</evidence>
<comment type="caution">
    <text evidence="8">The sequence shown here is derived from an EMBL/GenBank/DDBJ whole genome shotgun (WGS) entry which is preliminary data.</text>
</comment>
<dbReference type="Pfam" id="PF00482">
    <property type="entry name" value="T2SSF"/>
    <property type="match status" value="1"/>
</dbReference>
<reference evidence="8" key="1">
    <citation type="submission" date="2021-01" db="EMBL/GenBank/DDBJ databases">
        <title>Whole genome shotgun sequence of Sphaerisporangium rufum NBRC 109079.</title>
        <authorList>
            <person name="Komaki H."/>
            <person name="Tamura T."/>
        </authorList>
    </citation>
    <scope>NUCLEOTIDE SEQUENCE</scope>
    <source>
        <strain evidence="8">NBRC 109079</strain>
    </source>
</reference>
<feature type="transmembrane region" description="Helical" evidence="6">
    <location>
        <begin position="179"/>
        <end position="198"/>
    </location>
</feature>
<accession>A0A919V4I3</accession>
<name>A0A919V4I3_9ACTN</name>
<evidence type="ECO:0000313" key="8">
    <source>
        <dbReference type="EMBL" id="GII81223.1"/>
    </source>
</evidence>
<keyword evidence="9" id="KW-1185">Reference proteome</keyword>
<sequence>MLPTAMILAVVATVTWLGADLAEVRLRAMTGPGRERRTPRWAGTLARWVRRRHDGRRADAWRAACVELCHGVVAELVAGRPPGEALARAAEALAAPYPDVLRPVILAARDGRDVVAPLLRVAADQGGDGPARLAACWHVGVSVGGGLAAMVEQVGLSLREQEEHRAEVRAQLAGPRSTARLLAVLPLLGLALGAALGLRPLSFLFGGPAGLGCLLAGVALDLAGLWWIGRLVARAGPAMTGVRPAGGAP</sequence>
<keyword evidence="5 6" id="KW-0472">Membrane</keyword>